<sequence length="1403" mass="153055">MPSTMNPQQCFLSDHYVREQDKFAGEILAIRSLVDSFPSERHDEAAGLFTPKRFFYGFDDLLNVPAESLPASTYPGAWLYAPVKTYPYNPDKRDGRDRSLHDGASFSELSELLLWLDEPSGDSSEISSAAHPFGILLTAKSGAGKSVAQFKAMFDCHHARGEQQPRLAGRQWCRLRSPKGLGETFTLIDMLPFAEDLGSNSAQQAQRRRAINRWLEAGPPLLIFCDLNAIDREHVEQVANALRDFQNDPLRQRQGHRCVVAYRSTQRSDTAFTTLLGSDAFRDFEMEQLPVRLADEYVSNLRIIRQAIAGEEFEVDLQQTTRISEFANQLLMADGSSIISTPLLMHFASILDDAQLDRCQSLSDFYSAVVKKLLENNHKNYSNRMSGVFADEAEYKTRVQLAMSRVALAIVTLGADETRLTDFDQLLRTPASWLREKSPPGRYDPPELPHYLSGSLLPKDAKEATKLRIAIKEYSLLRGEGSQLAFLHDSFLYYFAAQALWQPESEDVDWADDAWFDKVAAILASEPLRWRQPLQFLAGRLEDSEQCLRLVERLIPADPKPGLTELVQVLCREQANESSTEASKLLSAIHAATIRYGSWCRDNSARLFPQVYHELRWRWGTDQESFLKFVETRLESRRSQPEPIRCTLGGWVTDSNPSLTLTGGVNCLSILNDKLVIIGCGDGYVRSWNPSTGEQRDLVKHEKVVTSLEVLEGGRVVSGSEDGAVKLWSAEQRVAGATDPEQVPTIVQHEGVVTSLVVLEGGRVVSGSTDGTVKLWYAEQWEAGALAPGQVPTIIKHDKGVTSLAVLEGGRVVSGSEDGAVKLWSAEHWEAEAIDLGAVPTIVQHKDGVTSLAVLEGGRVVSGGGDGLVKLWSAQQWEAGAIDPKKVPTIVKHHDMVDSLAVLEGGRVVSASWRGVVKLWSAEEWEAGATDPEEVPTIIEHRAFFSSLAVLEGDQVVSASRDGVVKLWAADQWAAGVIDPEQVPTIVQYGGWLNSLAVLEGGRVVSGSDDGLVKLWSADQCEAGTTDPEQIATIFKHKNGVTSLVVLEGGRVVSGSWDRAVKLWSLEHFEAVATEPEQVPAIVQHELWVSALAVLEGGRVVSGGGDGLVKLWSAEQWEAGALAPGQVPTIIKHDKGVTSLAVLEGGRVVSGSEDGVVKLWSAEAWEAGATDPEQVPTIIKHDKRVNSLAALEGGRVVSGSEDGAVKLWSAEQWEAGVTELDQVPTIVQHERAAWGGIGVNVLAVLKGGRVVSGGDEGAVKLWSAEHWEAEAIDLGAVPTIVQHKDGVTSLAVLEGGRVVSGGGDGLVKLWSIEQREAGAIDTEQVATIVQHGGAVTALVVLEGGRILSAGADNMLRLAELTSKSVICEHAFTARPSHLAYDQSNSMIWIGFHDGHVECWQVDR</sequence>
<feature type="repeat" description="WD" evidence="3">
    <location>
        <begin position="1280"/>
        <end position="1320"/>
    </location>
</feature>
<feature type="repeat" description="WD" evidence="3">
    <location>
        <begin position="842"/>
        <end position="873"/>
    </location>
</feature>
<feature type="repeat" description="WD" evidence="3">
    <location>
        <begin position="746"/>
        <end position="776"/>
    </location>
</feature>
<evidence type="ECO:0000313" key="5">
    <source>
        <dbReference type="Proteomes" id="UP000319852"/>
    </source>
</evidence>
<proteinExistence type="predicted"/>
<evidence type="ECO:0000313" key="4">
    <source>
        <dbReference type="EMBL" id="QDS97215.1"/>
    </source>
</evidence>
<keyword evidence="1 3" id="KW-0853">WD repeat</keyword>
<dbReference type="OrthoDB" id="234493at2"/>
<dbReference type="InterPro" id="IPR036322">
    <property type="entry name" value="WD40_repeat_dom_sf"/>
</dbReference>
<dbReference type="PANTHER" id="PTHR19865:SF0">
    <property type="entry name" value="U3 SMALL NUCLEOLAR RNA-INTERACTING PROTEIN 2"/>
    <property type="match status" value="1"/>
</dbReference>
<dbReference type="CDD" id="cd00200">
    <property type="entry name" value="WD40"/>
    <property type="match status" value="2"/>
</dbReference>
<gene>
    <name evidence="4" type="ORF">HG15A2_04750</name>
</gene>
<dbReference type="PANTHER" id="PTHR19865">
    <property type="entry name" value="U3 SMALL NUCLEOLAR RNA INTERACTING PROTEIN 2"/>
    <property type="match status" value="1"/>
</dbReference>
<dbReference type="GO" id="GO:0034511">
    <property type="term" value="F:U3 snoRNA binding"/>
    <property type="evidence" value="ECO:0007669"/>
    <property type="project" value="InterPro"/>
</dbReference>
<dbReference type="Gene3D" id="2.130.10.10">
    <property type="entry name" value="YVTN repeat-like/Quinoprotein amine dehydrogenase"/>
    <property type="match status" value="3"/>
</dbReference>
<reference evidence="4 5" key="1">
    <citation type="submission" date="2019-02" db="EMBL/GenBank/DDBJ databases">
        <title>Deep-cultivation of Planctomycetes and their phenomic and genomic characterization uncovers novel biology.</title>
        <authorList>
            <person name="Wiegand S."/>
            <person name="Jogler M."/>
            <person name="Boedeker C."/>
            <person name="Pinto D."/>
            <person name="Vollmers J."/>
            <person name="Rivas-Marin E."/>
            <person name="Kohn T."/>
            <person name="Peeters S.H."/>
            <person name="Heuer A."/>
            <person name="Rast P."/>
            <person name="Oberbeckmann S."/>
            <person name="Bunk B."/>
            <person name="Jeske O."/>
            <person name="Meyerdierks A."/>
            <person name="Storesund J.E."/>
            <person name="Kallscheuer N."/>
            <person name="Luecker S."/>
            <person name="Lage O.M."/>
            <person name="Pohl T."/>
            <person name="Merkel B.J."/>
            <person name="Hornburger P."/>
            <person name="Mueller R.-W."/>
            <person name="Bruemmer F."/>
            <person name="Labrenz M."/>
            <person name="Spormann A.M."/>
            <person name="Op den Camp H."/>
            <person name="Overmann J."/>
            <person name="Amann R."/>
            <person name="Jetten M.S.M."/>
            <person name="Mascher T."/>
            <person name="Medema M.H."/>
            <person name="Devos D.P."/>
            <person name="Kaster A.-K."/>
            <person name="Ovreas L."/>
            <person name="Rohde M."/>
            <person name="Galperin M.Y."/>
            <person name="Jogler C."/>
        </authorList>
    </citation>
    <scope>NUCLEOTIDE SEQUENCE [LARGE SCALE GENOMIC DNA]</scope>
    <source>
        <strain evidence="4 5">HG15A2</strain>
    </source>
</reference>
<protein>
    <submittedName>
        <fullName evidence="4">WD domain, G-beta repeat</fullName>
    </submittedName>
</protein>
<name>A0A517MQQ8_9BACT</name>
<evidence type="ECO:0000256" key="3">
    <source>
        <dbReference type="PROSITE-ProRule" id="PRU00221"/>
    </source>
</evidence>
<feature type="repeat" description="WD" evidence="3">
    <location>
        <begin position="1178"/>
        <end position="1209"/>
    </location>
</feature>
<dbReference type="EMBL" id="CP036263">
    <property type="protein sequence ID" value="QDS97215.1"/>
    <property type="molecule type" value="Genomic_DNA"/>
</dbReference>
<accession>A0A517MQQ8</accession>
<dbReference type="InterPro" id="IPR020472">
    <property type="entry name" value="WD40_PAC1"/>
</dbReference>
<keyword evidence="5" id="KW-1185">Reference proteome</keyword>
<evidence type="ECO:0000256" key="2">
    <source>
        <dbReference type="ARBA" id="ARBA00022737"/>
    </source>
</evidence>
<dbReference type="SUPFAM" id="SSF50978">
    <property type="entry name" value="WD40 repeat-like"/>
    <property type="match status" value="3"/>
</dbReference>
<keyword evidence="2" id="KW-0677">Repeat</keyword>
<organism evidence="4 5">
    <name type="scientific">Adhaeretor mobilis</name>
    <dbReference type="NCBI Taxonomy" id="1930276"/>
    <lineage>
        <taxon>Bacteria</taxon>
        <taxon>Pseudomonadati</taxon>
        <taxon>Planctomycetota</taxon>
        <taxon>Planctomycetia</taxon>
        <taxon>Pirellulales</taxon>
        <taxon>Lacipirellulaceae</taxon>
        <taxon>Adhaeretor</taxon>
    </lineage>
</organism>
<feature type="repeat" description="WD" evidence="3">
    <location>
        <begin position="794"/>
        <end position="825"/>
    </location>
</feature>
<dbReference type="Proteomes" id="UP000319852">
    <property type="component" value="Chromosome"/>
</dbReference>
<evidence type="ECO:0000256" key="1">
    <source>
        <dbReference type="ARBA" id="ARBA00022574"/>
    </source>
</evidence>
<dbReference type="Pfam" id="PF00400">
    <property type="entry name" value="WD40"/>
    <property type="match status" value="10"/>
</dbReference>
<dbReference type="RefSeq" id="WP_145057409.1">
    <property type="nucleotide sequence ID" value="NZ_CP036263.1"/>
</dbReference>
<feature type="repeat" description="WD" evidence="3">
    <location>
        <begin position="1034"/>
        <end position="1074"/>
    </location>
</feature>
<dbReference type="KEGG" id="amob:HG15A2_04750"/>
<dbReference type="InterPro" id="IPR001680">
    <property type="entry name" value="WD40_rpt"/>
</dbReference>
<dbReference type="PRINTS" id="PR00320">
    <property type="entry name" value="GPROTEINBRPT"/>
</dbReference>
<dbReference type="SMART" id="SM00320">
    <property type="entry name" value="WD40"/>
    <property type="match status" value="16"/>
</dbReference>
<dbReference type="PROSITE" id="PS50082">
    <property type="entry name" value="WD_REPEATS_2"/>
    <property type="match status" value="8"/>
</dbReference>
<feature type="repeat" description="WD" evidence="3">
    <location>
        <begin position="698"/>
        <end position="729"/>
    </location>
</feature>
<feature type="repeat" description="WD" evidence="3">
    <location>
        <begin position="1130"/>
        <end position="1170"/>
    </location>
</feature>
<dbReference type="InterPro" id="IPR015943">
    <property type="entry name" value="WD40/YVTN_repeat-like_dom_sf"/>
</dbReference>
<dbReference type="InterPro" id="IPR039241">
    <property type="entry name" value="Rrp9-like"/>
</dbReference>